<sequence length="261" mass="29262">METLLFAIEEHPDANREEVRNGRTRARRRNTKCKRRWAELHEDGLEIAGSVQGKSRNTGGLTATGCDTTSSLVHGKSEEVSENKNEELATGDPPKKPVGAGTTEKKEKATAVLIEPAASDDASKREQQPENAVAESPRKRVMSIPAAFERLVGPLSAGRTTSTKRRKRRAEHEVAAEQGLVVAELALKREARARVLRVRAQHLIEELRIPTGLEQPNRHRRDAQIAANVMKRTGATKKQRANKRRPWIRTFRLTRQMEVPR</sequence>
<feature type="region of interest" description="Disordered" evidence="1">
    <location>
        <begin position="50"/>
        <end position="139"/>
    </location>
</feature>
<accession>A0A833TN95</accession>
<name>A0A833TN95_PHYIN</name>
<reference evidence="2" key="1">
    <citation type="submission" date="2020-04" db="EMBL/GenBank/DDBJ databases">
        <title>Hybrid Assembly of Korean Phytophthora infestans isolates.</title>
        <authorList>
            <person name="Prokchorchik M."/>
            <person name="Lee Y."/>
            <person name="Seo J."/>
            <person name="Cho J.-H."/>
            <person name="Park Y.-E."/>
            <person name="Jang D.-C."/>
            <person name="Im J.-S."/>
            <person name="Choi J.-G."/>
            <person name="Park H.-J."/>
            <person name="Lee G.-B."/>
            <person name="Lee Y.-G."/>
            <person name="Hong S.-Y."/>
            <person name="Cho K."/>
            <person name="Sohn K.H."/>
        </authorList>
    </citation>
    <scope>NUCLEOTIDE SEQUENCE</scope>
    <source>
        <strain evidence="2">KR_1_A1</strain>
    </source>
</reference>
<keyword evidence="3" id="KW-1185">Reference proteome</keyword>
<protein>
    <submittedName>
        <fullName evidence="2">Uncharacterized protein</fullName>
    </submittedName>
</protein>
<evidence type="ECO:0000313" key="3">
    <source>
        <dbReference type="Proteomes" id="UP000602510"/>
    </source>
</evidence>
<feature type="compositionally biased region" description="Basic and acidic residues" evidence="1">
    <location>
        <begin position="75"/>
        <end position="87"/>
    </location>
</feature>
<dbReference type="EMBL" id="WSZM01000005">
    <property type="protein sequence ID" value="KAF4047369.1"/>
    <property type="molecule type" value="Genomic_DNA"/>
</dbReference>
<feature type="compositionally biased region" description="Polar residues" evidence="1">
    <location>
        <begin position="52"/>
        <end position="72"/>
    </location>
</feature>
<comment type="caution">
    <text evidence="2">The sequence shown here is derived from an EMBL/GenBank/DDBJ whole genome shotgun (WGS) entry which is preliminary data.</text>
</comment>
<gene>
    <name evidence="2" type="ORF">GN244_ATG00167</name>
</gene>
<dbReference type="Proteomes" id="UP000602510">
    <property type="component" value="Unassembled WGS sequence"/>
</dbReference>
<evidence type="ECO:0000313" key="2">
    <source>
        <dbReference type="EMBL" id="KAF4047369.1"/>
    </source>
</evidence>
<evidence type="ECO:0000256" key="1">
    <source>
        <dbReference type="SAM" id="MobiDB-lite"/>
    </source>
</evidence>
<dbReference type="AlphaFoldDB" id="A0A833TN95"/>
<proteinExistence type="predicted"/>
<organism evidence="2 3">
    <name type="scientific">Phytophthora infestans</name>
    <name type="common">Potato late blight agent</name>
    <name type="synonym">Botrytis infestans</name>
    <dbReference type="NCBI Taxonomy" id="4787"/>
    <lineage>
        <taxon>Eukaryota</taxon>
        <taxon>Sar</taxon>
        <taxon>Stramenopiles</taxon>
        <taxon>Oomycota</taxon>
        <taxon>Peronosporomycetes</taxon>
        <taxon>Peronosporales</taxon>
        <taxon>Peronosporaceae</taxon>
        <taxon>Phytophthora</taxon>
    </lineage>
</organism>